<proteinExistence type="predicted"/>
<sequence>MRFLFENGGRTGAKNTEALAGALAGYFVAQPDVLNVELESNALVLFRDEETLTRELSHCLQEAKERHGVQGRQFDQKDIYEALYVLAATYWAEAERLELDRSTPVGTAKVTARI</sequence>
<accession>A0A6L8MMB4</accession>
<dbReference type="RefSeq" id="WP_161019906.1">
    <property type="nucleotide sequence ID" value="NZ_WWCP01000015.1"/>
</dbReference>
<evidence type="ECO:0000313" key="1">
    <source>
        <dbReference type="EMBL" id="MYM83052.1"/>
    </source>
</evidence>
<comment type="caution">
    <text evidence="1">The sequence shown here is derived from an EMBL/GenBank/DDBJ whole genome shotgun (WGS) entry which is preliminary data.</text>
</comment>
<name>A0A6L8MMB4_9BURK</name>
<evidence type="ECO:0000313" key="2">
    <source>
        <dbReference type="Proteomes" id="UP000474565"/>
    </source>
</evidence>
<dbReference type="EMBL" id="WWCP01000015">
    <property type="protein sequence ID" value="MYM83052.1"/>
    <property type="molecule type" value="Genomic_DNA"/>
</dbReference>
<reference evidence="1 2" key="1">
    <citation type="submission" date="2019-12" db="EMBL/GenBank/DDBJ databases">
        <title>Novel species isolated from a subtropical stream in China.</title>
        <authorList>
            <person name="Lu H."/>
        </authorList>
    </citation>
    <scope>NUCLEOTIDE SEQUENCE [LARGE SCALE GENOMIC DNA]</scope>
    <source>
        <strain evidence="1 2">FT50W</strain>
    </source>
</reference>
<dbReference type="Proteomes" id="UP000474565">
    <property type="component" value="Unassembled WGS sequence"/>
</dbReference>
<gene>
    <name evidence="1" type="ORF">GTP44_13935</name>
</gene>
<dbReference type="AlphaFoldDB" id="A0A6L8MMB4"/>
<organism evidence="1 2">
    <name type="scientific">Duganella lactea</name>
    <dbReference type="NCBI Taxonomy" id="2692173"/>
    <lineage>
        <taxon>Bacteria</taxon>
        <taxon>Pseudomonadati</taxon>
        <taxon>Pseudomonadota</taxon>
        <taxon>Betaproteobacteria</taxon>
        <taxon>Burkholderiales</taxon>
        <taxon>Oxalobacteraceae</taxon>
        <taxon>Telluria group</taxon>
        <taxon>Duganella</taxon>
    </lineage>
</organism>
<protein>
    <submittedName>
        <fullName evidence="1">Uncharacterized protein</fullName>
    </submittedName>
</protein>